<gene>
    <name evidence="1" type="ORF">KFK09_010668</name>
</gene>
<evidence type="ECO:0000313" key="1">
    <source>
        <dbReference type="EMBL" id="KAI0510068.1"/>
    </source>
</evidence>
<dbReference type="EMBL" id="JAGYWB010000009">
    <property type="protein sequence ID" value="KAI0510068.1"/>
    <property type="molecule type" value="Genomic_DNA"/>
</dbReference>
<accession>A0A8T3BG93</accession>
<keyword evidence="2" id="KW-1185">Reference proteome</keyword>
<dbReference type="AlphaFoldDB" id="A0A8T3BG93"/>
<dbReference type="Proteomes" id="UP000829196">
    <property type="component" value="Unassembled WGS sequence"/>
</dbReference>
<protein>
    <submittedName>
        <fullName evidence="1">Uncharacterized protein</fullName>
    </submittedName>
</protein>
<sequence>MPPKTLDFYPTSDLHSSPSFYPTSDFYRLSDLAGRLCEDAFFSIAGLLSDALLLIFVVELQSFRPPSPADYGPPDLRRLSTTVFPTCVTR</sequence>
<reference evidence="1" key="1">
    <citation type="journal article" date="2022" name="Front. Genet.">
        <title>Chromosome-Scale Assembly of the Dendrobium nobile Genome Provides Insights Into the Molecular Mechanism of the Biosynthesis of the Medicinal Active Ingredient of Dendrobium.</title>
        <authorList>
            <person name="Xu Q."/>
            <person name="Niu S.-C."/>
            <person name="Li K.-L."/>
            <person name="Zheng P.-J."/>
            <person name="Zhang X.-J."/>
            <person name="Jia Y."/>
            <person name="Liu Y."/>
            <person name="Niu Y.-X."/>
            <person name="Yu L.-H."/>
            <person name="Chen D.-F."/>
            <person name="Zhang G.-Q."/>
        </authorList>
    </citation>
    <scope>NUCLEOTIDE SEQUENCE</scope>
    <source>
        <tissue evidence="1">Leaf</tissue>
    </source>
</reference>
<organism evidence="1 2">
    <name type="scientific">Dendrobium nobile</name>
    <name type="common">Orchid</name>
    <dbReference type="NCBI Taxonomy" id="94219"/>
    <lineage>
        <taxon>Eukaryota</taxon>
        <taxon>Viridiplantae</taxon>
        <taxon>Streptophyta</taxon>
        <taxon>Embryophyta</taxon>
        <taxon>Tracheophyta</taxon>
        <taxon>Spermatophyta</taxon>
        <taxon>Magnoliopsida</taxon>
        <taxon>Liliopsida</taxon>
        <taxon>Asparagales</taxon>
        <taxon>Orchidaceae</taxon>
        <taxon>Epidendroideae</taxon>
        <taxon>Malaxideae</taxon>
        <taxon>Dendrobiinae</taxon>
        <taxon>Dendrobium</taxon>
    </lineage>
</organism>
<comment type="caution">
    <text evidence="1">The sequence shown here is derived from an EMBL/GenBank/DDBJ whole genome shotgun (WGS) entry which is preliminary data.</text>
</comment>
<name>A0A8T3BG93_DENNO</name>
<evidence type="ECO:0000313" key="2">
    <source>
        <dbReference type="Proteomes" id="UP000829196"/>
    </source>
</evidence>
<proteinExistence type="predicted"/>